<proteinExistence type="inferred from homology"/>
<feature type="domain" description="CusB-like beta-barrel" evidence="4">
    <location>
        <begin position="250"/>
        <end position="316"/>
    </location>
</feature>
<gene>
    <name evidence="5" type="ORF">ENN94_02765</name>
</gene>
<feature type="transmembrane region" description="Helical" evidence="3">
    <location>
        <begin position="12"/>
        <end position="29"/>
    </location>
</feature>
<dbReference type="Proteomes" id="UP000886162">
    <property type="component" value="Unassembled WGS sequence"/>
</dbReference>
<dbReference type="Gene3D" id="1.10.287.470">
    <property type="entry name" value="Helix hairpin bin"/>
    <property type="match status" value="1"/>
</dbReference>
<feature type="coiled-coil region" evidence="2">
    <location>
        <begin position="108"/>
        <end position="208"/>
    </location>
</feature>
<sequence length="382" mass="41602">MGRRIQRIIPPLIGGTILIGLMLYMAGVFRTGEIGPQDAVSSPPAIEVHGKRVAAQKVSLPQFYEAVGTLQARSTAQIESQIRARIGLVAVRSGDRISAGQKLIELDDRQLNAQLEQARQALQGAQQERVQSQRRIDASEAALARTRSQHQRIQNFLAAGAATEQEMEQIEAELRQTLSARDQAVAGLKRAQAGVEQARRRLEEAKITLDYTLINSPLTGQVIERRADPGDLAMPGKVLLTLESDSFLQLEAQVPESLVNRLALGQEVDMEIDQRSFSGRVAEIVPSADPASRTFTTKVILADRNGLHSGMFGRLLIALDERTAILAPAEAILRIGQLETVRIVSAGQVRNQLVTTGMHRGSDVEILSGLRGDETLLVPGEE</sequence>
<evidence type="ECO:0000313" key="5">
    <source>
        <dbReference type="EMBL" id="HDR46602.1"/>
    </source>
</evidence>
<dbReference type="Gene3D" id="2.40.420.20">
    <property type="match status" value="1"/>
</dbReference>
<dbReference type="AlphaFoldDB" id="A0A831LGQ3"/>
<dbReference type="InterPro" id="IPR006143">
    <property type="entry name" value="RND_pump_MFP"/>
</dbReference>
<dbReference type="EMBL" id="DSDO01000189">
    <property type="protein sequence ID" value="HDR46602.1"/>
    <property type="molecule type" value="Genomic_DNA"/>
</dbReference>
<protein>
    <submittedName>
        <fullName evidence="5">Efflux RND transporter periplasmic adaptor subunit</fullName>
    </submittedName>
</protein>
<dbReference type="SUPFAM" id="SSF111369">
    <property type="entry name" value="HlyD-like secretion proteins"/>
    <property type="match status" value="1"/>
</dbReference>
<keyword evidence="2" id="KW-0175">Coiled coil</keyword>
<dbReference type="GO" id="GO:0015562">
    <property type="term" value="F:efflux transmembrane transporter activity"/>
    <property type="evidence" value="ECO:0007669"/>
    <property type="project" value="TreeGrafter"/>
</dbReference>
<keyword evidence="3" id="KW-0472">Membrane</keyword>
<dbReference type="GO" id="GO:1990281">
    <property type="term" value="C:efflux pump complex"/>
    <property type="evidence" value="ECO:0007669"/>
    <property type="project" value="TreeGrafter"/>
</dbReference>
<dbReference type="PANTHER" id="PTHR30469:SF15">
    <property type="entry name" value="HLYD FAMILY OF SECRETION PROTEINS"/>
    <property type="match status" value="1"/>
</dbReference>
<organism evidence="5">
    <name type="scientific">Geoalkalibacter subterraneus</name>
    <dbReference type="NCBI Taxonomy" id="483547"/>
    <lineage>
        <taxon>Bacteria</taxon>
        <taxon>Pseudomonadati</taxon>
        <taxon>Thermodesulfobacteriota</taxon>
        <taxon>Desulfuromonadia</taxon>
        <taxon>Desulfuromonadales</taxon>
        <taxon>Geoalkalibacteraceae</taxon>
        <taxon>Geoalkalibacter</taxon>
    </lineage>
</organism>
<evidence type="ECO:0000256" key="1">
    <source>
        <dbReference type="ARBA" id="ARBA00009477"/>
    </source>
</evidence>
<evidence type="ECO:0000256" key="2">
    <source>
        <dbReference type="SAM" id="Coils"/>
    </source>
</evidence>
<dbReference type="PANTHER" id="PTHR30469">
    <property type="entry name" value="MULTIDRUG RESISTANCE PROTEIN MDTA"/>
    <property type="match status" value="1"/>
</dbReference>
<comment type="similarity">
    <text evidence="1">Belongs to the membrane fusion protein (MFP) (TC 8.A.1) family.</text>
</comment>
<dbReference type="InterPro" id="IPR058792">
    <property type="entry name" value="Beta-barrel_RND_2"/>
</dbReference>
<dbReference type="Pfam" id="PF25954">
    <property type="entry name" value="Beta-barrel_RND_2"/>
    <property type="match status" value="1"/>
</dbReference>
<dbReference type="Gene3D" id="2.40.30.170">
    <property type="match status" value="1"/>
</dbReference>
<keyword evidence="3" id="KW-0812">Transmembrane</keyword>
<evidence type="ECO:0000259" key="4">
    <source>
        <dbReference type="Pfam" id="PF25954"/>
    </source>
</evidence>
<comment type="caution">
    <text evidence="5">The sequence shown here is derived from an EMBL/GenBank/DDBJ whole genome shotgun (WGS) entry which is preliminary data.</text>
</comment>
<evidence type="ECO:0000256" key="3">
    <source>
        <dbReference type="SAM" id="Phobius"/>
    </source>
</evidence>
<keyword evidence="3" id="KW-1133">Transmembrane helix</keyword>
<dbReference type="NCBIfam" id="TIGR01730">
    <property type="entry name" value="RND_mfp"/>
    <property type="match status" value="1"/>
</dbReference>
<reference evidence="5" key="1">
    <citation type="journal article" date="2020" name="mSystems">
        <title>Genome- and Community-Level Interaction Insights into Carbon Utilization and Element Cycling Functions of Hydrothermarchaeota in Hydrothermal Sediment.</title>
        <authorList>
            <person name="Zhou Z."/>
            <person name="Liu Y."/>
            <person name="Xu W."/>
            <person name="Pan J."/>
            <person name="Luo Z.H."/>
            <person name="Li M."/>
        </authorList>
    </citation>
    <scope>NUCLEOTIDE SEQUENCE [LARGE SCALE GENOMIC DNA]</scope>
    <source>
        <strain evidence="5">SpSt-1220</strain>
    </source>
</reference>
<accession>A0A831LGQ3</accession>
<name>A0A831LGQ3_9BACT</name>
<dbReference type="Gene3D" id="2.40.50.100">
    <property type="match status" value="1"/>
</dbReference>